<protein>
    <recommendedName>
        <fullName evidence="6 16">CDP-diacylglycerol--glycerol-3-phosphate 3-phosphatidyltransferase</fullName>
        <ecNumber evidence="5 16">2.7.8.5</ecNumber>
    </recommendedName>
</protein>
<sequence>MSAESHIQPTAAPRPRPAANPSRLHVLSLPNLLTYGRIAAVPMVAGCLFVGGPPFRWAALAIFAIAAVTDFLDGYLARAWAQQSPLGRMLDSIADKLLVAACLLMLASDNTISGWSIWAAVVILCREMLVSGLREFLAELRVSVPATQLAKYKTTAQMISLGFLLVGPAGEAVLPGNVTIGLTLLWISAILTLYTGYDYLRVGLRHVLEDPSE</sequence>
<evidence type="ECO:0000256" key="9">
    <source>
        <dbReference type="ARBA" id="ARBA00022692"/>
    </source>
</evidence>
<reference evidence="19" key="1">
    <citation type="journal article" date="2014" name="Int. J. Syst. Evol. Microbiol.">
        <title>Complete genome sequence of Corynebacterium casei LMG S-19264T (=DSM 44701T), isolated from a smear-ripened cheese.</title>
        <authorList>
            <consortium name="US DOE Joint Genome Institute (JGI-PGF)"/>
            <person name="Walter F."/>
            <person name="Albersmeier A."/>
            <person name="Kalinowski J."/>
            <person name="Ruckert C."/>
        </authorList>
    </citation>
    <scope>NUCLEOTIDE SEQUENCE</scope>
    <source>
        <strain evidence="19">VKM B-2347</strain>
    </source>
</reference>
<keyword evidence="9 18" id="KW-0812">Transmembrane</keyword>
<dbReference type="InterPro" id="IPR004570">
    <property type="entry name" value="Phosphatidylglycerol_P_synth"/>
</dbReference>
<evidence type="ECO:0000256" key="4">
    <source>
        <dbReference type="ARBA" id="ARBA00010441"/>
    </source>
</evidence>
<evidence type="ECO:0000313" key="20">
    <source>
        <dbReference type="Proteomes" id="UP001143372"/>
    </source>
</evidence>
<comment type="pathway">
    <text evidence="3">Lipid metabolism.</text>
</comment>
<comment type="pathway">
    <text evidence="2">Phospholipid metabolism; phosphatidylglycerol biosynthesis; phosphatidylglycerol from CDP-diacylglycerol: step 1/2.</text>
</comment>
<dbReference type="GO" id="GO:0046474">
    <property type="term" value="P:glycerophospholipid biosynthetic process"/>
    <property type="evidence" value="ECO:0007669"/>
    <property type="project" value="TreeGrafter"/>
</dbReference>
<dbReference type="RefSeq" id="WP_271168056.1">
    <property type="nucleotide sequence ID" value="NZ_BSFI01000007.1"/>
</dbReference>
<evidence type="ECO:0000256" key="10">
    <source>
        <dbReference type="ARBA" id="ARBA00022989"/>
    </source>
</evidence>
<evidence type="ECO:0000256" key="1">
    <source>
        <dbReference type="ARBA" id="ARBA00004141"/>
    </source>
</evidence>
<comment type="similarity">
    <text evidence="4 17">Belongs to the CDP-alcohol phosphatidyltransferase class-I family.</text>
</comment>
<proteinExistence type="inferred from homology"/>
<evidence type="ECO:0000256" key="14">
    <source>
        <dbReference type="ARBA" id="ARBA00023264"/>
    </source>
</evidence>
<reference evidence="19" key="2">
    <citation type="submission" date="2023-01" db="EMBL/GenBank/DDBJ databases">
        <authorList>
            <person name="Sun Q."/>
            <person name="Evtushenko L."/>
        </authorList>
    </citation>
    <scope>NUCLEOTIDE SEQUENCE</scope>
    <source>
        <strain evidence="19">VKM B-2347</strain>
    </source>
</reference>
<dbReference type="PANTHER" id="PTHR14269:SF62">
    <property type="entry name" value="CDP-DIACYLGLYCEROL--GLYCEROL-3-PHOSPHATE 3-PHOSPHATIDYLTRANSFERASE 1, CHLOROPLASTIC"/>
    <property type="match status" value="1"/>
</dbReference>
<accession>A0A9W6J004</accession>
<gene>
    <name evidence="19" type="primary">pgsA</name>
    <name evidence="19" type="ORF">GCM10008179_14450</name>
</gene>
<dbReference type="InterPro" id="IPR000462">
    <property type="entry name" value="CDP-OH_P_trans"/>
</dbReference>
<keyword evidence="8 17" id="KW-0808">Transferase</keyword>
<evidence type="ECO:0000256" key="17">
    <source>
        <dbReference type="RuleBase" id="RU003750"/>
    </source>
</evidence>
<evidence type="ECO:0000256" key="13">
    <source>
        <dbReference type="ARBA" id="ARBA00023209"/>
    </source>
</evidence>
<dbReference type="GO" id="GO:0008444">
    <property type="term" value="F:CDP-diacylglycerol-glycerol-3-phosphate 3-phosphatidyltransferase activity"/>
    <property type="evidence" value="ECO:0007669"/>
    <property type="project" value="UniProtKB-UniRule"/>
</dbReference>
<dbReference type="PANTHER" id="PTHR14269">
    <property type="entry name" value="CDP-DIACYLGLYCEROL--GLYCEROL-3-PHOSPHATE 3-PHOSPHATIDYLTRANSFERASE-RELATED"/>
    <property type="match status" value="1"/>
</dbReference>
<evidence type="ECO:0000256" key="18">
    <source>
        <dbReference type="SAM" id="Phobius"/>
    </source>
</evidence>
<feature type="transmembrane region" description="Helical" evidence="18">
    <location>
        <begin position="57"/>
        <end position="76"/>
    </location>
</feature>
<evidence type="ECO:0000256" key="5">
    <source>
        <dbReference type="ARBA" id="ARBA00013170"/>
    </source>
</evidence>
<dbReference type="Proteomes" id="UP001143372">
    <property type="component" value="Unassembled WGS sequence"/>
</dbReference>
<keyword evidence="11" id="KW-0443">Lipid metabolism</keyword>
<evidence type="ECO:0000256" key="8">
    <source>
        <dbReference type="ARBA" id="ARBA00022679"/>
    </source>
</evidence>
<keyword evidence="14" id="KW-1208">Phospholipid metabolism</keyword>
<dbReference type="InterPro" id="IPR050324">
    <property type="entry name" value="CDP-alcohol_PTase-I"/>
</dbReference>
<evidence type="ECO:0000256" key="6">
    <source>
        <dbReference type="ARBA" id="ARBA00014944"/>
    </source>
</evidence>
<dbReference type="EMBL" id="BSFI01000007">
    <property type="protein sequence ID" value="GLK67807.1"/>
    <property type="molecule type" value="Genomic_DNA"/>
</dbReference>
<keyword evidence="20" id="KW-1185">Reference proteome</keyword>
<evidence type="ECO:0000256" key="2">
    <source>
        <dbReference type="ARBA" id="ARBA00005042"/>
    </source>
</evidence>
<dbReference type="PIRSF" id="PIRSF000847">
    <property type="entry name" value="Phos_ph_gly_syn"/>
    <property type="match status" value="1"/>
</dbReference>
<evidence type="ECO:0000256" key="15">
    <source>
        <dbReference type="ARBA" id="ARBA00048586"/>
    </source>
</evidence>
<dbReference type="EC" id="2.7.8.5" evidence="5 16"/>
<evidence type="ECO:0000256" key="7">
    <source>
        <dbReference type="ARBA" id="ARBA00022516"/>
    </source>
</evidence>
<dbReference type="NCBIfam" id="TIGR00560">
    <property type="entry name" value="pgsA"/>
    <property type="match status" value="1"/>
</dbReference>
<dbReference type="AlphaFoldDB" id="A0A9W6J004"/>
<evidence type="ECO:0000256" key="12">
    <source>
        <dbReference type="ARBA" id="ARBA00023136"/>
    </source>
</evidence>
<evidence type="ECO:0000256" key="3">
    <source>
        <dbReference type="ARBA" id="ARBA00005189"/>
    </source>
</evidence>
<dbReference type="Pfam" id="PF01066">
    <property type="entry name" value="CDP-OH_P_transf"/>
    <property type="match status" value="1"/>
</dbReference>
<evidence type="ECO:0000256" key="16">
    <source>
        <dbReference type="NCBIfam" id="TIGR00560"/>
    </source>
</evidence>
<name>A0A9W6J004_9HYPH</name>
<dbReference type="PROSITE" id="PS00379">
    <property type="entry name" value="CDP_ALCOHOL_P_TRANSF"/>
    <property type="match status" value="1"/>
</dbReference>
<keyword evidence="10 18" id="KW-1133">Transmembrane helix</keyword>
<keyword evidence="7" id="KW-0444">Lipid biosynthesis</keyword>
<dbReference type="GO" id="GO:0016020">
    <property type="term" value="C:membrane"/>
    <property type="evidence" value="ECO:0007669"/>
    <property type="project" value="UniProtKB-SubCell"/>
</dbReference>
<keyword evidence="12 18" id="KW-0472">Membrane</keyword>
<feature type="transmembrane region" description="Helical" evidence="18">
    <location>
        <begin position="178"/>
        <end position="197"/>
    </location>
</feature>
<comment type="subcellular location">
    <subcellularLocation>
        <location evidence="1">Membrane</location>
        <topology evidence="1">Multi-pass membrane protein</topology>
    </subcellularLocation>
</comment>
<feature type="transmembrane region" description="Helical" evidence="18">
    <location>
        <begin position="97"/>
        <end position="124"/>
    </location>
</feature>
<evidence type="ECO:0000313" key="19">
    <source>
        <dbReference type="EMBL" id="GLK67807.1"/>
    </source>
</evidence>
<keyword evidence="13" id="KW-0594">Phospholipid biosynthesis</keyword>
<organism evidence="19 20">
    <name type="scientific">Hansschlegelia plantiphila</name>
    <dbReference type="NCBI Taxonomy" id="374655"/>
    <lineage>
        <taxon>Bacteria</taxon>
        <taxon>Pseudomonadati</taxon>
        <taxon>Pseudomonadota</taxon>
        <taxon>Alphaproteobacteria</taxon>
        <taxon>Hyphomicrobiales</taxon>
        <taxon>Methylopilaceae</taxon>
        <taxon>Hansschlegelia</taxon>
    </lineage>
</organism>
<dbReference type="Gene3D" id="1.20.120.1760">
    <property type="match status" value="1"/>
</dbReference>
<comment type="caution">
    <text evidence="19">The sequence shown here is derived from an EMBL/GenBank/DDBJ whole genome shotgun (WGS) entry which is preliminary data.</text>
</comment>
<evidence type="ECO:0000256" key="11">
    <source>
        <dbReference type="ARBA" id="ARBA00023098"/>
    </source>
</evidence>
<comment type="catalytic activity">
    <reaction evidence="15">
        <text>a CDP-1,2-diacyl-sn-glycerol + sn-glycerol 3-phosphate = a 1,2-diacyl-sn-glycero-3-phospho-(1'-sn-glycero-3'-phosphate) + CMP + H(+)</text>
        <dbReference type="Rhea" id="RHEA:12593"/>
        <dbReference type="ChEBI" id="CHEBI:15378"/>
        <dbReference type="ChEBI" id="CHEBI:57597"/>
        <dbReference type="ChEBI" id="CHEBI:58332"/>
        <dbReference type="ChEBI" id="CHEBI:60110"/>
        <dbReference type="ChEBI" id="CHEBI:60377"/>
        <dbReference type="EC" id="2.7.8.5"/>
    </reaction>
</comment>
<dbReference type="InterPro" id="IPR048254">
    <property type="entry name" value="CDP_ALCOHOL_P_TRANSF_CS"/>
</dbReference>
<dbReference type="InterPro" id="IPR043130">
    <property type="entry name" value="CDP-OH_PTrfase_TM_dom"/>
</dbReference>